<evidence type="ECO:0000313" key="2">
    <source>
        <dbReference type="Proteomes" id="UP001341840"/>
    </source>
</evidence>
<dbReference type="Proteomes" id="UP001341840">
    <property type="component" value="Unassembled WGS sequence"/>
</dbReference>
<accession>A0ABU6XCX5</accession>
<dbReference type="EMBL" id="JASCZI010211689">
    <property type="protein sequence ID" value="MED6195919.1"/>
    <property type="molecule type" value="Genomic_DNA"/>
</dbReference>
<reference evidence="1 2" key="1">
    <citation type="journal article" date="2023" name="Plants (Basel)">
        <title>Bridging the Gap: Combining Genomics and Transcriptomics Approaches to Understand Stylosanthes scabra, an Orphan Legume from the Brazilian Caatinga.</title>
        <authorList>
            <person name="Ferreira-Neto J.R.C."/>
            <person name="da Silva M.D."/>
            <person name="Binneck E."/>
            <person name="de Melo N.F."/>
            <person name="da Silva R.H."/>
            <person name="de Melo A.L.T.M."/>
            <person name="Pandolfi V."/>
            <person name="Bustamante F.O."/>
            <person name="Brasileiro-Vidal A.C."/>
            <person name="Benko-Iseppon A.M."/>
        </authorList>
    </citation>
    <scope>NUCLEOTIDE SEQUENCE [LARGE SCALE GENOMIC DNA]</scope>
    <source>
        <tissue evidence="1">Leaves</tissue>
    </source>
</reference>
<sequence>MFVKEAKPRRVEGYGKTTPHNHYEVHVEKTVEPEEMRFANIGDKDQHADTTKKAINDKSIRRINVVPSPKQQDLLNRSIVVESVKPIKFGICAGFKELAKDFGRLECKDFGPSRCIISFESIELRDKTLQIHFMPDLFDKITPYSGFFWNTSRRVWLEVMGLQIHVWCEPRDF</sequence>
<gene>
    <name evidence="1" type="ORF">PIB30_042391</name>
</gene>
<name>A0ABU6XCX5_9FABA</name>
<proteinExistence type="predicted"/>
<protein>
    <recommendedName>
        <fullName evidence="3">DUF4283 domain-containing protein</fullName>
    </recommendedName>
</protein>
<evidence type="ECO:0008006" key="3">
    <source>
        <dbReference type="Google" id="ProtNLM"/>
    </source>
</evidence>
<comment type="caution">
    <text evidence="1">The sequence shown here is derived from an EMBL/GenBank/DDBJ whole genome shotgun (WGS) entry which is preliminary data.</text>
</comment>
<organism evidence="1 2">
    <name type="scientific">Stylosanthes scabra</name>
    <dbReference type="NCBI Taxonomy" id="79078"/>
    <lineage>
        <taxon>Eukaryota</taxon>
        <taxon>Viridiplantae</taxon>
        <taxon>Streptophyta</taxon>
        <taxon>Embryophyta</taxon>
        <taxon>Tracheophyta</taxon>
        <taxon>Spermatophyta</taxon>
        <taxon>Magnoliopsida</taxon>
        <taxon>eudicotyledons</taxon>
        <taxon>Gunneridae</taxon>
        <taxon>Pentapetalae</taxon>
        <taxon>rosids</taxon>
        <taxon>fabids</taxon>
        <taxon>Fabales</taxon>
        <taxon>Fabaceae</taxon>
        <taxon>Papilionoideae</taxon>
        <taxon>50 kb inversion clade</taxon>
        <taxon>dalbergioids sensu lato</taxon>
        <taxon>Dalbergieae</taxon>
        <taxon>Pterocarpus clade</taxon>
        <taxon>Stylosanthes</taxon>
    </lineage>
</organism>
<evidence type="ECO:0000313" key="1">
    <source>
        <dbReference type="EMBL" id="MED6195919.1"/>
    </source>
</evidence>
<keyword evidence="2" id="KW-1185">Reference proteome</keyword>